<gene>
    <name evidence="1" type="ORF">XB16_2151</name>
</gene>
<name>A0A2P1QUQ0_9LEPT</name>
<protein>
    <submittedName>
        <fullName evidence="1">Uncharacterized protein</fullName>
    </submittedName>
</protein>
<dbReference type="AlphaFoldDB" id="A0A2P1QUQ0"/>
<accession>A0A2P1QUQ0</accession>
<reference evidence="1 2" key="1">
    <citation type="journal article" date="2015" name="Genome Announc.">
        <title>Draft Genome Sequences of Leptospira santarosai Strains U160, U164, and U233, Isolated from Asymptomatic Cattle.</title>
        <authorList>
            <person name="Kremer F.S."/>
            <person name="Eslabao M.R."/>
            <person name="Provisor M."/>
            <person name="Woloski R.D."/>
            <person name="Ramires O.V."/>
            <person name="Moreno L.Z."/>
            <person name="Moreno A.M."/>
            <person name="Hamond C."/>
            <person name="Lilenbaum W."/>
            <person name="Dellagostin O.A."/>
        </authorList>
    </citation>
    <scope>NUCLEOTIDE SEQUENCE [LARGE SCALE GENOMIC DNA]</scope>
    <source>
        <strain evidence="1 2">U160</strain>
    </source>
</reference>
<sequence>MNFSSNENCQTAVLRRNSIGEFLFLDFIEVPYATRNSKIPNPAIENRCRNSKQNRERFLGFFSKEGFEKYDRKKLNHSKKTK</sequence>
<proteinExistence type="predicted"/>
<organism evidence="1 2">
    <name type="scientific">Leptospira santarosai</name>
    <dbReference type="NCBI Taxonomy" id="28183"/>
    <lineage>
        <taxon>Bacteria</taxon>
        <taxon>Pseudomonadati</taxon>
        <taxon>Spirochaetota</taxon>
        <taxon>Spirochaetia</taxon>
        <taxon>Leptospirales</taxon>
        <taxon>Leptospiraceae</taxon>
        <taxon>Leptospira</taxon>
    </lineage>
</organism>
<dbReference type="EMBL" id="CP027843">
    <property type="protein sequence ID" value="AVQ12477.1"/>
    <property type="molecule type" value="Genomic_DNA"/>
</dbReference>
<evidence type="ECO:0000313" key="1">
    <source>
        <dbReference type="EMBL" id="AVQ12477.1"/>
    </source>
</evidence>
<dbReference type="Proteomes" id="UP000033961">
    <property type="component" value="Chromosome I"/>
</dbReference>
<evidence type="ECO:0000313" key="2">
    <source>
        <dbReference type="Proteomes" id="UP000033961"/>
    </source>
</evidence>